<organism evidence="2 3">
    <name type="scientific">Portunus trituberculatus</name>
    <name type="common">Swimming crab</name>
    <name type="synonym">Neptunus trituberculatus</name>
    <dbReference type="NCBI Taxonomy" id="210409"/>
    <lineage>
        <taxon>Eukaryota</taxon>
        <taxon>Metazoa</taxon>
        <taxon>Ecdysozoa</taxon>
        <taxon>Arthropoda</taxon>
        <taxon>Crustacea</taxon>
        <taxon>Multicrustacea</taxon>
        <taxon>Malacostraca</taxon>
        <taxon>Eumalacostraca</taxon>
        <taxon>Eucarida</taxon>
        <taxon>Decapoda</taxon>
        <taxon>Pleocyemata</taxon>
        <taxon>Brachyura</taxon>
        <taxon>Eubrachyura</taxon>
        <taxon>Portunoidea</taxon>
        <taxon>Portunidae</taxon>
        <taxon>Portuninae</taxon>
        <taxon>Portunus</taxon>
    </lineage>
</organism>
<dbReference type="EMBL" id="VSRR010036418">
    <property type="protein sequence ID" value="MPC73246.1"/>
    <property type="molecule type" value="Genomic_DNA"/>
</dbReference>
<reference evidence="2 3" key="1">
    <citation type="submission" date="2019-05" db="EMBL/GenBank/DDBJ databases">
        <title>Another draft genome of Portunus trituberculatus and its Hox gene families provides insights of decapod evolution.</title>
        <authorList>
            <person name="Jeong J.-H."/>
            <person name="Song I."/>
            <person name="Kim S."/>
            <person name="Choi T."/>
            <person name="Kim D."/>
            <person name="Ryu S."/>
            <person name="Kim W."/>
        </authorList>
    </citation>
    <scope>NUCLEOTIDE SEQUENCE [LARGE SCALE GENOMIC DNA]</scope>
    <source>
        <tissue evidence="2">Muscle</tissue>
    </source>
</reference>
<dbReference type="AlphaFoldDB" id="A0A5B7HU40"/>
<dbReference type="Proteomes" id="UP000324222">
    <property type="component" value="Unassembled WGS sequence"/>
</dbReference>
<name>A0A5B7HU40_PORTR</name>
<sequence length="78" mass="8677">MNVETRHGTEEIKGHRHNQQSFKGLQQRPNKLDHQRNSPLPPIPTCPSLTSPPLSPFTSHFPPIKAPATHLCLIGPLT</sequence>
<evidence type="ECO:0000313" key="2">
    <source>
        <dbReference type="EMBL" id="MPC73246.1"/>
    </source>
</evidence>
<keyword evidence="3" id="KW-1185">Reference proteome</keyword>
<protein>
    <submittedName>
        <fullName evidence="2">Uncharacterized protein</fullName>
    </submittedName>
</protein>
<feature type="compositionally biased region" description="Basic and acidic residues" evidence="1">
    <location>
        <begin position="1"/>
        <end position="13"/>
    </location>
</feature>
<evidence type="ECO:0000256" key="1">
    <source>
        <dbReference type="SAM" id="MobiDB-lite"/>
    </source>
</evidence>
<feature type="region of interest" description="Disordered" evidence="1">
    <location>
        <begin position="1"/>
        <end position="51"/>
    </location>
</feature>
<gene>
    <name evidence="2" type="ORF">E2C01_067568</name>
</gene>
<feature type="compositionally biased region" description="Polar residues" evidence="1">
    <location>
        <begin position="19"/>
        <end position="29"/>
    </location>
</feature>
<proteinExistence type="predicted"/>
<accession>A0A5B7HU40</accession>
<comment type="caution">
    <text evidence="2">The sequence shown here is derived from an EMBL/GenBank/DDBJ whole genome shotgun (WGS) entry which is preliminary data.</text>
</comment>
<evidence type="ECO:0000313" key="3">
    <source>
        <dbReference type="Proteomes" id="UP000324222"/>
    </source>
</evidence>